<dbReference type="Proteomes" id="UP000239434">
    <property type="component" value="Unassembled WGS sequence"/>
</dbReference>
<dbReference type="SUPFAM" id="SSF53474">
    <property type="entry name" value="alpha/beta-Hydrolases"/>
    <property type="match status" value="1"/>
</dbReference>
<dbReference type="InterPro" id="IPR029058">
    <property type="entry name" value="AB_hydrolase_fold"/>
</dbReference>
<evidence type="ECO:0000313" key="3">
    <source>
        <dbReference type="Proteomes" id="UP000239434"/>
    </source>
</evidence>
<dbReference type="RefSeq" id="WP_105745614.1">
    <property type="nucleotide sequence ID" value="NZ_PVBR01000034.1"/>
</dbReference>
<name>A0A2S9IJJ8_9HYPH</name>
<sequence>MSIYVLVHGGCHGGWCWQRLARLLRSAGHEVYTPTLTGLGERRHLLSPETNLDTHIDDVVNVLVFEDLKDVILVGHSYSGGVITGVADRALSRVGHLVFLDATHPRNGEAHIDANPIVTDADHKTWRIVDGVELVNGPSLEFIEGMGITDPRDVEWMMERITPQPLKCNKQPLKLADEAAVRKIPCTNINASWSFTVRSPESARRARAGDRVWEIDSGHDLMITEPEALAEMLLRLASPASTSADLDCSRKLPFQQYT</sequence>
<evidence type="ECO:0000313" key="2">
    <source>
        <dbReference type="EMBL" id="PRD40689.1"/>
    </source>
</evidence>
<dbReference type="EMBL" id="PVBR01000034">
    <property type="protein sequence ID" value="PRD40689.1"/>
    <property type="molecule type" value="Genomic_DNA"/>
</dbReference>
<dbReference type="Gene3D" id="3.40.50.1820">
    <property type="entry name" value="alpha/beta hydrolase"/>
    <property type="match status" value="1"/>
</dbReference>
<dbReference type="AlphaFoldDB" id="A0A2S9IJJ8"/>
<dbReference type="GO" id="GO:0080030">
    <property type="term" value="F:methyl indole-3-acetate esterase activity"/>
    <property type="evidence" value="ECO:0007669"/>
    <property type="project" value="TreeGrafter"/>
</dbReference>
<dbReference type="InterPro" id="IPR045889">
    <property type="entry name" value="MES/HNL"/>
</dbReference>
<accession>A0A2S9IJJ8</accession>
<keyword evidence="2" id="KW-0378">Hydrolase</keyword>
<dbReference type="GO" id="GO:0080032">
    <property type="term" value="F:methyl jasmonate esterase activity"/>
    <property type="evidence" value="ECO:0007669"/>
    <property type="project" value="TreeGrafter"/>
</dbReference>
<proteinExistence type="predicted"/>
<protein>
    <submittedName>
        <fullName evidence="2">Alpha/beta hydrolase</fullName>
    </submittedName>
</protein>
<evidence type="ECO:0000259" key="1">
    <source>
        <dbReference type="Pfam" id="PF12697"/>
    </source>
</evidence>
<feature type="domain" description="AB hydrolase-1" evidence="1">
    <location>
        <begin position="5"/>
        <end position="231"/>
    </location>
</feature>
<keyword evidence="3" id="KW-1185">Reference proteome</keyword>
<dbReference type="PANTHER" id="PTHR10992">
    <property type="entry name" value="METHYLESTERASE FAMILY MEMBER"/>
    <property type="match status" value="1"/>
</dbReference>
<reference evidence="2 3" key="1">
    <citation type="submission" date="2018-02" db="EMBL/GenBank/DDBJ databases">
        <title>The draft genome of Phyllobacterium sp. 1N-3.</title>
        <authorList>
            <person name="Liu L."/>
            <person name="Li L."/>
            <person name="Zhang X."/>
            <person name="Wang T."/>
            <person name="Liang L."/>
        </authorList>
    </citation>
    <scope>NUCLEOTIDE SEQUENCE [LARGE SCALE GENOMIC DNA]</scope>
    <source>
        <strain evidence="2 3">1N-3</strain>
    </source>
</reference>
<dbReference type="InterPro" id="IPR000073">
    <property type="entry name" value="AB_hydrolase_1"/>
</dbReference>
<organism evidence="2 3">
    <name type="scientific">Phyllobacterium phragmitis</name>
    <dbReference type="NCBI Taxonomy" id="2670329"/>
    <lineage>
        <taxon>Bacteria</taxon>
        <taxon>Pseudomonadati</taxon>
        <taxon>Pseudomonadota</taxon>
        <taxon>Alphaproteobacteria</taxon>
        <taxon>Hyphomicrobiales</taxon>
        <taxon>Phyllobacteriaceae</taxon>
        <taxon>Phyllobacterium</taxon>
    </lineage>
</organism>
<comment type="caution">
    <text evidence="2">The sequence shown here is derived from an EMBL/GenBank/DDBJ whole genome shotgun (WGS) entry which is preliminary data.</text>
</comment>
<gene>
    <name evidence="2" type="ORF">C5748_25530</name>
</gene>
<dbReference type="PANTHER" id="PTHR10992:SF1086">
    <property type="entry name" value="AB HYDROLASE-1 DOMAIN-CONTAINING PROTEIN"/>
    <property type="match status" value="1"/>
</dbReference>
<dbReference type="Pfam" id="PF12697">
    <property type="entry name" value="Abhydrolase_6"/>
    <property type="match status" value="1"/>
</dbReference>